<dbReference type="PANTHER" id="PTHR34203">
    <property type="entry name" value="METHYLTRANSFERASE, FKBM FAMILY PROTEIN"/>
    <property type="match status" value="1"/>
</dbReference>
<dbReference type="PANTHER" id="PTHR34203:SF15">
    <property type="entry name" value="SLL1173 PROTEIN"/>
    <property type="match status" value="1"/>
</dbReference>
<dbReference type="Proteomes" id="UP000016480">
    <property type="component" value="Unassembled WGS sequence"/>
</dbReference>
<proteinExistence type="predicted"/>
<dbReference type="SUPFAM" id="SSF53335">
    <property type="entry name" value="S-adenosyl-L-methionine-dependent methyltransferases"/>
    <property type="match status" value="1"/>
</dbReference>
<reference evidence="2 3" key="1">
    <citation type="journal article" date="2012" name="J. Bacteriol.">
        <title>Genome sequence of the cycloprodigiosin-producing bacterial strain Pseudoalteromonas rubra ATCC 29570(T).</title>
        <authorList>
            <person name="Xie B.B."/>
            <person name="Shu Y.L."/>
            <person name="Qin Q.L."/>
            <person name="Rong J.C."/>
            <person name="Zhang X.Y."/>
            <person name="Chen X.L."/>
            <person name="Zhou B.C."/>
            <person name="Zhang Y.Z."/>
        </authorList>
    </citation>
    <scope>NUCLEOTIDE SEQUENCE [LARGE SCALE GENOMIC DNA]</scope>
    <source>
        <strain evidence="2 3">DSM 6842</strain>
    </source>
</reference>
<dbReference type="EMBL" id="AHCD03000034">
    <property type="protein sequence ID" value="KAF7787121.1"/>
    <property type="molecule type" value="Genomic_DNA"/>
</dbReference>
<protein>
    <recommendedName>
        <fullName evidence="1">Methyltransferase FkbM domain-containing protein</fullName>
    </recommendedName>
</protein>
<gene>
    <name evidence="2" type="ORF">PRUB_a3989</name>
</gene>
<evidence type="ECO:0000313" key="3">
    <source>
        <dbReference type="Proteomes" id="UP000016480"/>
    </source>
</evidence>
<accession>A0A8T0CAM3</accession>
<name>A0A8T0CAM3_9GAMM</name>
<dbReference type="InterPro" id="IPR029063">
    <property type="entry name" value="SAM-dependent_MTases_sf"/>
</dbReference>
<dbReference type="InterPro" id="IPR052514">
    <property type="entry name" value="SAM-dependent_MTase"/>
</dbReference>
<comment type="caution">
    <text evidence="2">The sequence shown here is derived from an EMBL/GenBank/DDBJ whole genome shotgun (WGS) entry which is preliminary data.</text>
</comment>
<feature type="domain" description="Methyltransferase FkbM" evidence="1">
    <location>
        <begin position="210"/>
        <end position="349"/>
    </location>
</feature>
<dbReference type="NCBIfam" id="TIGR01444">
    <property type="entry name" value="fkbM_fam"/>
    <property type="match status" value="1"/>
</dbReference>
<dbReference type="GeneID" id="61357779"/>
<organism evidence="2 3">
    <name type="scientific">Pseudoalteromonas rubra</name>
    <dbReference type="NCBI Taxonomy" id="43658"/>
    <lineage>
        <taxon>Bacteria</taxon>
        <taxon>Pseudomonadati</taxon>
        <taxon>Pseudomonadota</taxon>
        <taxon>Gammaproteobacteria</taxon>
        <taxon>Alteromonadales</taxon>
        <taxon>Pseudoalteromonadaceae</taxon>
        <taxon>Pseudoalteromonas</taxon>
    </lineage>
</organism>
<evidence type="ECO:0000259" key="1">
    <source>
        <dbReference type="Pfam" id="PF05050"/>
    </source>
</evidence>
<dbReference type="Pfam" id="PF05050">
    <property type="entry name" value="Methyltransf_21"/>
    <property type="match status" value="1"/>
</dbReference>
<dbReference type="InterPro" id="IPR006342">
    <property type="entry name" value="FkbM_mtfrase"/>
</dbReference>
<dbReference type="Gene3D" id="3.40.50.150">
    <property type="entry name" value="Vaccinia Virus protein VP39"/>
    <property type="match status" value="1"/>
</dbReference>
<sequence>MQDYLNLAQFSQYLKNNDIEAIRAEQRKNCVTLKQLQSEPVVILGAADEGVRLLEILDAMGASDLTIVDMNPAKKGQCLLDKYLVQPFSDPIVCNAHVILATHRTLNAYKLCQESKARSVTPFLHLQTLYPDTFEPHFFHKNMLEILKSGVDDITQLADTLVDETSVQVLEACLNYRIFGVPTVFDPIVDWQLYEPRAIDLTPFAEVYVDCGSYDGDSVLLHLSRYTERVKQVFAFEPDPSTFERLVANTSESGKVTCINKGVGDKVSTLYFSANKERASLFTDAGEVAVDITNLDTELANATPTLIKMNIEAFEPLALAGAETLIAKETPALAISAYHQPEHIFSLQQQVEAIAPGVYQFYLRQHDGGLVETVLYALPKIKA</sequence>
<evidence type="ECO:0000313" key="2">
    <source>
        <dbReference type="EMBL" id="KAF7787121.1"/>
    </source>
</evidence>
<dbReference type="AlphaFoldDB" id="A0A8T0CAM3"/>
<dbReference type="RefSeq" id="WP_010385641.1">
    <property type="nucleotide sequence ID" value="NZ_AHCD03000034.1"/>
</dbReference>